<evidence type="ECO:0000259" key="2">
    <source>
        <dbReference type="PROSITE" id="PS51208"/>
    </source>
</evidence>
<feature type="domain" description="Autotransporter" evidence="2">
    <location>
        <begin position="881"/>
        <end position="1171"/>
    </location>
</feature>
<gene>
    <name evidence="3" type="ORF">P8609_10145</name>
</gene>
<dbReference type="EMBL" id="JARUHG010000003">
    <property type="protein sequence ID" value="MDR0183322.1"/>
    <property type="molecule type" value="Genomic_DNA"/>
</dbReference>
<dbReference type="PANTHER" id="PTHR45733:SF8">
    <property type="entry name" value="FORMIN-J"/>
    <property type="match status" value="1"/>
</dbReference>
<evidence type="ECO:0000313" key="3">
    <source>
        <dbReference type="EMBL" id="MDR0183322.1"/>
    </source>
</evidence>
<dbReference type="Proteomes" id="UP001233535">
    <property type="component" value="Unassembled WGS sequence"/>
</dbReference>
<evidence type="ECO:0000313" key="4">
    <source>
        <dbReference type="Proteomes" id="UP001233535"/>
    </source>
</evidence>
<accession>A0ABU1CEV8</accession>
<feature type="compositionally biased region" description="Pro residues" evidence="1">
    <location>
        <begin position="780"/>
        <end position="834"/>
    </location>
</feature>
<dbReference type="SUPFAM" id="SSF103515">
    <property type="entry name" value="Autotransporter"/>
    <property type="match status" value="1"/>
</dbReference>
<proteinExistence type="predicted"/>
<dbReference type="CDD" id="cd01344">
    <property type="entry name" value="PL2_Passenger_AT"/>
    <property type="match status" value="1"/>
</dbReference>
<dbReference type="InterPro" id="IPR011050">
    <property type="entry name" value="Pectin_lyase_fold/virulence"/>
</dbReference>
<dbReference type="Pfam" id="PF18883">
    <property type="entry name" value="AC_1"/>
    <property type="match status" value="1"/>
</dbReference>
<dbReference type="SMART" id="SM00869">
    <property type="entry name" value="Autotransporter"/>
    <property type="match status" value="1"/>
</dbReference>
<dbReference type="InterPro" id="IPR005546">
    <property type="entry name" value="Autotransporte_beta"/>
</dbReference>
<organism evidence="3 4">
    <name type="scientific">Lysobacter arvi</name>
    <dbReference type="NCBI Taxonomy" id="3038776"/>
    <lineage>
        <taxon>Bacteria</taxon>
        <taxon>Pseudomonadati</taxon>
        <taxon>Pseudomonadota</taxon>
        <taxon>Gammaproteobacteria</taxon>
        <taxon>Lysobacterales</taxon>
        <taxon>Lysobacteraceae</taxon>
        <taxon>Lysobacter</taxon>
    </lineage>
</organism>
<dbReference type="RefSeq" id="WP_309262486.1">
    <property type="nucleotide sequence ID" value="NZ_JARUHG010000003.1"/>
</dbReference>
<sequence length="1171" mass="120036">MDQAPQPRRARPTHSHVLACAIARSLSSWRATLVPVAWLLIPPPSAFAIGPGPVAGPIVVTTGTVEVVEGTTVTSTGNSPGADVSGGTLVVTSSLFDVQVGNGLQASGTGVIQVNGLSMNIFSGHAVLANGAGTIVTIDGANITGNGNGGGLIALGGTINATGVSYLNTATAAALVSNGQGVIAESGGIVNLIDNVDLQSSALQAVGLGAGAGSRINVTGRATLALRGANAMGVYVHDGGQVSLPADFFVNMLGTGNVGVTVDNTTTTFAAPLTLNFPTAPASVSTSESSGLGVLVANNANASFQDLTIRGAGVGAGVWALSGSNGAGEDTSADATVTLSGRSTITLAPVYMSGNESHHPAYRLLGASSTSLAGPNALLGPSYNSQAASLLAALRASTGVFGGTADAQARIVSNGTTIDVPTTTGIGAYAGQNGPGNSSIELNDNTITTTGSMSRGLMVASNGTITAHRTAVNTSGGSAAVRLESFSGPGTVHLVDSTVRATGANTRGISSTALTSANVNVVTMSGGTLSSESGTTIVADGLFDMTMSNGASASTTGTYVLYAAAVGATSGTPTRVNLSLGGDSRLSGNAYADRAAEANIALADGSQWSGAAYRVTDVSVDGTSQWTVTADSLLTGDLSNTGVVAFAPPVNGDFKVLATRNYFAGSGTLAMNAFLDTDGSPSDVLIIDGGQATTGTASVTIANAGGAGALTPGDGILLVDAINGGVTGADAFELGSLVLAGAYEYTLQRGSRDGSSPSNWYLRSTVDCTVNPSAAGCDLPPDPTPPNPNPPAPDPPAPPPVPPDPPEPPTPPTPPDPPIPPTPTPPKPPRPVPPVPNYRAEVSLYAALPAMALRLGWSTLGNLHERVGEEEQLRDRDDLRARTSFNGAWVRVIGEAGDVEGDRRGILGTGPGYDYDVLALQVGTDVWREQRDDGQRDHAGLYLGQGRIKSDVTHYDRLRVGKDKVEGTSLGGYWTHFWPCGSYVDAVVQGTWSDVEAHSTRGLRLTSDTFGWAASVEGGMRLGCEGGDDAARFEPQAQIVYQRVDDFEGDDVVAQVRFRDAESLAARLGVRWAKDWRLQPASDGTPRLMSGWLRANVWHEFEGEPLTLFSSARGDLPFQADISGSWWQLNAGMTRQIGRNTAWYANVGYQRSFGGNRFDAWDGKLGMRWNW</sequence>
<evidence type="ECO:0000256" key="1">
    <source>
        <dbReference type="SAM" id="MobiDB-lite"/>
    </source>
</evidence>
<dbReference type="Pfam" id="PF03797">
    <property type="entry name" value="Autotransporter"/>
    <property type="match status" value="1"/>
</dbReference>
<dbReference type="Gene3D" id="2.160.20.20">
    <property type="match status" value="1"/>
</dbReference>
<dbReference type="PANTHER" id="PTHR45733">
    <property type="entry name" value="FORMIN-J"/>
    <property type="match status" value="1"/>
</dbReference>
<dbReference type="InterPro" id="IPR051144">
    <property type="entry name" value="Formin_homology_domain"/>
</dbReference>
<dbReference type="PROSITE" id="PS51208">
    <property type="entry name" value="AUTOTRANSPORTER"/>
    <property type="match status" value="1"/>
</dbReference>
<dbReference type="InterPro" id="IPR012332">
    <property type="entry name" value="Autotransporter_pectin_lyase_C"/>
</dbReference>
<comment type="caution">
    <text evidence="3">The sequence shown here is derived from an EMBL/GenBank/DDBJ whole genome shotgun (WGS) entry which is preliminary data.</text>
</comment>
<dbReference type="SUPFAM" id="SSF51126">
    <property type="entry name" value="Pectin lyase-like"/>
    <property type="match status" value="1"/>
</dbReference>
<dbReference type="NCBIfam" id="TIGR01414">
    <property type="entry name" value="autotrans_barl"/>
    <property type="match status" value="1"/>
</dbReference>
<feature type="region of interest" description="Disordered" evidence="1">
    <location>
        <begin position="773"/>
        <end position="834"/>
    </location>
</feature>
<name>A0ABU1CEV8_9GAMM</name>
<reference evidence="3 4" key="1">
    <citation type="submission" date="2023-04" db="EMBL/GenBank/DDBJ databases">
        <title>Lysobacter sp. strain UC isolated from soil sample.</title>
        <authorList>
            <person name="Choksket S."/>
            <person name="Harshvardhan F."/>
            <person name="Rana R."/>
            <person name="Patil P.B."/>
            <person name="Korpole S."/>
        </authorList>
    </citation>
    <scope>NUCLEOTIDE SEQUENCE [LARGE SCALE GENOMIC DNA]</scope>
    <source>
        <strain evidence="3 4">UC</strain>
    </source>
</reference>
<dbReference type="InterPro" id="IPR006315">
    <property type="entry name" value="OM_autotransptr_brl_dom"/>
</dbReference>
<dbReference type="InterPro" id="IPR036709">
    <property type="entry name" value="Autotransporte_beta_dom_sf"/>
</dbReference>
<keyword evidence="4" id="KW-1185">Reference proteome</keyword>
<dbReference type="InterPro" id="IPR043990">
    <property type="entry name" value="AC_1"/>
</dbReference>
<dbReference type="Gene3D" id="2.40.128.130">
    <property type="entry name" value="Autotransporter beta-domain"/>
    <property type="match status" value="1"/>
</dbReference>
<protein>
    <submittedName>
        <fullName evidence="3">Autotransporter outer membrane beta-barrel domain-containing protein</fullName>
    </submittedName>
</protein>